<evidence type="ECO:0000313" key="2">
    <source>
        <dbReference type="EMBL" id="EJT82158.1"/>
    </source>
</evidence>
<dbReference type="HOGENOM" id="CLU_021768_0_0_1"/>
<protein>
    <recommendedName>
        <fullName evidence="1">Aminoglycoside phosphotransferase domain-containing protein</fullName>
    </recommendedName>
</protein>
<dbReference type="SUPFAM" id="SSF56112">
    <property type="entry name" value="Protein kinase-like (PK-like)"/>
    <property type="match status" value="1"/>
</dbReference>
<sequence>MPDQDEQASQPIGFPQSRFFKEQRAPTLPSPSEVRALNLQSGNDRANNFYRPSPVMVPAMGLLVKYGADVTRVELETQIWVREQLDGRVPIPEVFGWAEDGEQGFIYMALVDGKPLQELWGGMTEGSLGDRRLNDIFLRCHPDLAGPFCGPDAVRQFQDGCDIEIPPADVAIAFTHNDLVAPNILLSLGPNPKVAAVIDWAQSGWYPAYWECCKAKRVRYPPKNSSDEVLQDEWAAKYVPLIPDPVDDEKYNYPWIYFVLSKGI</sequence>
<proteinExistence type="predicted"/>
<gene>
    <name evidence="3" type="primary">20342590</name>
    <name evidence="2" type="ORF">GGTG_02132</name>
</gene>
<dbReference type="GeneID" id="20342590"/>
<dbReference type="VEuPathDB" id="FungiDB:GGTG_02132"/>
<dbReference type="InterPro" id="IPR051678">
    <property type="entry name" value="AGP_Transferase"/>
</dbReference>
<evidence type="ECO:0000259" key="1">
    <source>
        <dbReference type="Pfam" id="PF01636"/>
    </source>
</evidence>
<dbReference type="AlphaFoldDB" id="J3NLI3"/>
<reference evidence="2" key="2">
    <citation type="submission" date="2010-07" db="EMBL/GenBank/DDBJ databases">
        <authorList>
            <consortium name="The Broad Institute Genome Sequencing Platform"/>
            <consortium name="Broad Institute Genome Sequencing Center for Infectious Disease"/>
            <person name="Ma L.-J."/>
            <person name="Dead R."/>
            <person name="Young S."/>
            <person name="Zeng Q."/>
            <person name="Koehrsen M."/>
            <person name="Alvarado L."/>
            <person name="Berlin A."/>
            <person name="Chapman S.B."/>
            <person name="Chen Z."/>
            <person name="Freedman E."/>
            <person name="Gellesch M."/>
            <person name="Goldberg J."/>
            <person name="Griggs A."/>
            <person name="Gujja S."/>
            <person name="Heilman E.R."/>
            <person name="Heiman D."/>
            <person name="Hepburn T."/>
            <person name="Howarth C."/>
            <person name="Jen D."/>
            <person name="Larson L."/>
            <person name="Mehta T."/>
            <person name="Neiman D."/>
            <person name="Pearson M."/>
            <person name="Roberts A."/>
            <person name="Saif S."/>
            <person name="Shea T."/>
            <person name="Shenoy N."/>
            <person name="Sisk P."/>
            <person name="Stolte C."/>
            <person name="Sykes S."/>
            <person name="Walk T."/>
            <person name="White J."/>
            <person name="Yandava C."/>
            <person name="Haas B."/>
            <person name="Nusbaum C."/>
            <person name="Birren B."/>
        </authorList>
    </citation>
    <scope>NUCLEOTIDE SEQUENCE</scope>
    <source>
        <strain evidence="2">R3-111a-1</strain>
    </source>
</reference>
<reference evidence="2" key="3">
    <citation type="submission" date="2010-09" db="EMBL/GenBank/DDBJ databases">
        <title>Annotation of Gaeumannomyces graminis var. tritici R3-111a-1.</title>
        <authorList>
            <consortium name="The Broad Institute Genome Sequencing Platform"/>
            <person name="Ma L.-J."/>
            <person name="Dead R."/>
            <person name="Young S.K."/>
            <person name="Zeng Q."/>
            <person name="Gargeya S."/>
            <person name="Fitzgerald M."/>
            <person name="Haas B."/>
            <person name="Abouelleil A."/>
            <person name="Alvarado L."/>
            <person name="Arachchi H.M."/>
            <person name="Berlin A."/>
            <person name="Brown A."/>
            <person name="Chapman S.B."/>
            <person name="Chen Z."/>
            <person name="Dunbar C."/>
            <person name="Freedman E."/>
            <person name="Gearin G."/>
            <person name="Gellesch M."/>
            <person name="Goldberg J."/>
            <person name="Griggs A."/>
            <person name="Gujja S."/>
            <person name="Heiman D."/>
            <person name="Howarth C."/>
            <person name="Larson L."/>
            <person name="Lui A."/>
            <person name="MacDonald P.J.P."/>
            <person name="Mehta T."/>
            <person name="Montmayeur A."/>
            <person name="Murphy C."/>
            <person name="Neiman D."/>
            <person name="Pearson M."/>
            <person name="Priest M."/>
            <person name="Roberts A."/>
            <person name="Saif S."/>
            <person name="Shea T."/>
            <person name="Shenoy N."/>
            <person name="Sisk P."/>
            <person name="Stolte C."/>
            <person name="Sykes S."/>
            <person name="Yandava C."/>
            <person name="Wortman J."/>
            <person name="Nusbaum C."/>
            <person name="Birren B."/>
        </authorList>
    </citation>
    <scope>NUCLEOTIDE SEQUENCE</scope>
    <source>
        <strain evidence="2">R3-111a-1</strain>
    </source>
</reference>
<dbReference type="EnsemblFungi" id="EJT82158">
    <property type="protein sequence ID" value="EJT82158"/>
    <property type="gene ID" value="GGTG_02132"/>
</dbReference>
<dbReference type="Proteomes" id="UP000006039">
    <property type="component" value="Unassembled WGS sequence"/>
</dbReference>
<dbReference type="EMBL" id="GL385395">
    <property type="protein sequence ID" value="EJT82158.1"/>
    <property type="molecule type" value="Genomic_DNA"/>
</dbReference>
<dbReference type="PANTHER" id="PTHR21310">
    <property type="entry name" value="AMINOGLYCOSIDE PHOSPHOTRANSFERASE-RELATED-RELATED"/>
    <property type="match status" value="1"/>
</dbReference>
<feature type="domain" description="Aminoglycoside phosphotransferase" evidence="1">
    <location>
        <begin position="165"/>
        <end position="211"/>
    </location>
</feature>
<reference evidence="3" key="4">
    <citation type="journal article" date="2015" name="G3 (Bethesda)">
        <title>Genome sequences of three phytopathogenic species of the Magnaporthaceae family of fungi.</title>
        <authorList>
            <person name="Okagaki L.H."/>
            <person name="Nunes C.C."/>
            <person name="Sailsbery J."/>
            <person name="Clay B."/>
            <person name="Brown D."/>
            <person name="John T."/>
            <person name="Oh Y."/>
            <person name="Young N."/>
            <person name="Fitzgerald M."/>
            <person name="Haas B.J."/>
            <person name="Zeng Q."/>
            <person name="Young S."/>
            <person name="Adiconis X."/>
            <person name="Fan L."/>
            <person name="Levin J.Z."/>
            <person name="Mitchell T.K."/>
            <person name="Okubara P.A."/>
            <person name="Farman M.L."/>
            <person name="Kohn L.M."/>
            <person name="Birren B."/>
            <person name="Ma L.-J."/>
            <person name="Dean R.A."/>
        </authorList>
    </citation>
    <scope>NUCLEOTIDE SEQUENCE</scope>
    <source>
        <strain evidence="3">R3-111a-1</strain>
    </source>
</reference>
<dbReference type="PANTHER" id="PTHR21310:SF54">
    <property type="entry name" value="AMINOGLYCOSIDE PHOSPHOTRANSFERASE DOMAIN-CONTAINING PROTEIN"/>
    <property type="match status" value="1"/>
</dbReference>
<keyword evidence="4" id="KW-1185">Reference proteome</keyword>
<reference evidence="4" key="1">
    <citation type="submission" date="2010-07" db="EMBL/GenBank/DDBJ databases">
        <title>The genome sequence of Gaeumannomyces graminis var. tritici strain R3-111a-1.</title>
        <authorList>
            <consortium name="The Broad Institute Genome Sequencing Platform"/>
            <person name="Ma L.-J."/>
            <person name="Dead R."/>
            <person name="Young S."/>
            <person name="Zeng Q."/>
            <person name="Koehrsen M."/>
            <person name="Alvarado L."/>
            <person name="Berlin A."/>
            <person name="Chapman S.B."/>
            <person name="Chen Z."/>
            <person name="Freedman E."/>
            <person name="Gellesch M."/>
            <person name="Goldberg J."/>
            <person name="Griggs A."/>
            <person name="Gujja S."/>
            <person name="Heilman E.R."/>
            <person name="Heiman D."/>
            <person name="Hepburn T."/>
            <person name="Howarth C."/>
            <person name="Jen D."/>
            <person name="Larson L."/>
            <person name="Mehta T."/>
            <person name="Neiman D."/>
            <person name="Pearson M."/>
            <person name="Roberts A."/>
            <person name="Saif S."/>
            <person name="Shea T."/>
            <person name="Shenoy N."/>
            <person name="Sisk P."/>
            <person name="Stolte C."/>
            <person name="Sykes S."/>
            <person name="Walk T."/>
            <person name="White J."/>
            <person name="Yandava C."/>
            <person name="Haas B."/>
            <person name="Nusbaum C."/>
            <person name="Birren B."/>
        </authorList>
    </citation>
    <scope>NUCLEOTIDE SEQUENCE [LARGE SCALE GENOMIC DNA]</scope>
    <source>
        <strain evidence="4">R3-111a-1</strain>
    </source>
</reference>
<accession>J3NLI3</accession>
<organism evidence="2">
    <name type="scientific">Gaeumannomyces tritici (strain R3-111a-1)</name>
    <name type="common">Wheat and barley take-all root rot fungus</name>
    <name type="synonym">Gaeumannomyces graminis var. tritici</name>
    <dbReference type="NCBI Taxonomy" id="644352"/>
    <lineage>
        <taxon>Eukaryota</taxon>
        <taxon>Fungi</taxon>
        <taxon>Dikarya</taxon>
        <taxon>Ascomycota</taxon>
        <taxon>Pezizomycotina</taxon>
        <taxon>Sordariomycetes</taxon>
        <taxon>Sordariomycetidae</taxon>
        <taxon>Magnaporthales</taxon>
        <taxon>Magnaporthaceae</taxon>
        <taxon>Gaeumannomyces</taxon>
    </lineage>
</organism>
<dbReference type="Pfam" id="PF01636">
    <property type="entry name" value="APH"/>
    <property type="match status" value="1"/>
</dbReference>
<dbReference type="OrthoDB" id="5404599at2759"/>
<reference evidence="3" key="5">
    <citation type="submission" date="2018-04" db="UniProtKB">
        <authorList>
            <consortium name="EnsemblFungi"/>
        </authorList>
    </citation>
    <scope>IDENTIFICATION</scope>
    <source>
        <strain evidence="3">R3-111a-1</strain>
    </source>
</reference>
<dbReference type="RefSeq" id="XP_009218167.1">
    <property type="nucleotide sequence ID" value="XM_009219903.1"/>
</dbReference>
<evidence type="ECO:0000313" key="4">
    <source>
        <dbReference type="Proteomes" id="UP000006039"/>
    </source>
</evidence>
<name>J3NLI3_GAET3</name>
<evidence type="ECO:0000313" key="3">
    <source>
        <dbReference type="EnsemblFungi" id="EJT82158"/>
    </source>
</evidence>
<dbReference type="InterPro" id="IPR002575">
    <property type="entry name" value="Aminoglycoside_PTrfase"/>
</dbReference>
<dbReference type="eggNOG" id="ENOG502SHY4">
    <property type="taxonomic scope" value="Eukaryota"/>
</dbReference>
<dbReference type="InterPro" id="IPR011009">
    <property type="entry name" value="Kinase-like_dom_sf"/>
</dbReference>